<dbReference type="SUPFAM" id="SSF54695">
    <property type="entry name" value="POZ domain"/>
    <property type="match status" value="1"/>
</dbReference>
<feature type="compositionally biased region" description="Basic and acidic residues" evidence="4">
    <location>
        <begin position="280"/>
        <end position="290"/>
    </location>
</feature>
<evidence type="ECO:0000256" key="4">
    <source>
        <dbReference type="SAM" id="MobiDB-lite"/>
    </source>
</evidence>
<keyword evidence="5" id="KW-0812">Transmembrane</keyword>
<evidence type="ECO:0000313" key="8">
    <source>
        <dbReference type="Proteomes" id="UP000006038"/>
    </source>
</evidence>
<dbReference type="eggNOG" id="KOG0710">
    <property type="taxonomic scope" value="Eukaryota"/>
</dbReference>
<dbReference type="Pfam" id="PF00805">
    <property type="entry name" value="Pentapeptide"/>
    <property type="match status" value="2"/>
</dbReference>
<dbReference type="Gramene" id="OB10G18520.1">
    <property type="protein sequence ID" value="OB10G18520.1"/>
    <property type="gene ID" value="OB10G18520"/>
</dbReference>
<dbReference type="SUPFAM" id="SSF49764">
    <property type="entry name" value="HSP20-like chaperones"/>
    <property type="match status" value="1"/>
</dbReference>
<comment type="similarity">
    <text evidence="2 3">Belongs to the small heat shock protein (HSP20) family.</text>
</comment>
<dbReference type="HOGENOM" id="CLU_469616_0_0_1"/>
<dbReference type="PANTHER" id="PTHR14136:SF22">
    <property type="entry name" value="OS10G0438000 PROTEIN"/>
    <property type="match status" value="1"/>
</dbReference>
<evidence type="ECO:0000256" key="3">
    <source>
        <dbReference type="RuleBase" id="RU003616"/>
    </source>
</evidence>
<evidence type="ECO:0000313" key="7">
    <source>
        <dbReference type="EnsemblPlants" id="OB10G18520.1"/>
    </source>
</evidence>
<name>J3N2V4_ORYBR</name>
<feature type="domain" description="SHSP" evidence="6">
    <location>
        <begin position="10"/>
        <end position="117"/>
    </location>
</feature>
<dbReference type="Pfam" id="PF13599">
    <property type="entry name" value="Pentapeptide_4"/>
    <property type="match status" value="1"/>
</dbReference>
<keyword evidence="5" id="KW-1133">Transmembrane helix</keyword>
<dbReference type="Pfam" id="PF02214">
    <property type="entry name" value="BTB_2"/>
    <property type="match status" value="1"/>
</dbReference>
<dbReference type="InterPro" id="IPR051082">
    <property type="entry name" value="Pentapeptide-BTB/POZ_domain"/>
</dbReference>
<dbReference type="PANTHER" id="PTHR14136">
    <property type="entry name" value="BTB_POZ DOMAIN-CONTAINING PROTEIN KCTD9"/>
    <property type="match status" value="1"/>
</dbReference>
<dbReference type="Pfam" id="PF00011">
    <property type="entry name" value="HSP20"/>
    <property type="match status" value="1"/>
</dbReference>
<evidence type="ECO:0000256" key="2">
    <source>
        <dbReference type="PROSITE-ProRule" id="PRU00285"/>
    </source>
</evidence>
<dbReference type="InterPro" id="IPR008978">
    <property type="entry name" value="HSP20-like_chaperone"/>
</dbReference>
<dbReference type="AlphaFoldDB" id="J3N2V4"/>
<dbReference type="Gene3D" id="2.60.40.790">
    <property type="match status" value="1"/>
</dbReference>
<evidence type="ECO:0000256" key="5">
    <source>
        <dbReference type="SAM" id="Phobius"/>
    </source>
</evidence>
<reference evidence="7" key="2">
    <citation type="submission" date="2013-04" db="UniProtKB">
        <authorList>
            <consortium name="EnsemblPlants"/>
        </authorList>
    </citation>
    <scope>IDENTIFICATION</scope>
</reference>
<dbReference type="InterPro" id="IPR003131">
    <property type="entry name" value="T1-type_BTB"/>
</dbReference>
<reference evidence="7" key="1">
    <citation type="journal article" date="2013" name="Nat. Commun.">
        <title>Whole-genome sequencing of Oryza brachyantha reveals mechanisms underlying Oryza genome evolution.</title>
        <authorList>
            <person name="Chen J."/>
            <person name="Huang Q."/>
            <person name="Gao D."/>
            <person name="Wang J."/>
            <person name="Lang Y."/>
            <person name="Liu T."/>
            <person name="Li B."/>
            <person name="Bai Z."/>
            <person name="Luis Goicoechea J."/>
            <person name="Liang C."/>
            <person name="Chen C."/>
            <person name="Zhang W."/>
            <person name="Sun S."/>
            <person name="Liao Y."/>
            <person name="Zhang X."/>
            <person name="Yang L."/>
            <person name="Song C."/>
            <person name="Wang M."/>
            <person name="Shi J."/>
            <person name="Liu G."/>
            <person name="Liu J."/>
            <person name="Zhou H."/>
            <person name="Zhou W."/>
            <person name="Yu Q."/>
            <person name="An N."/>
            <person name="Chen Y."/>
            <person name="Cai Q."/>
            <person name="Wang B."/>
            <person name="Liu B."/>
            <person name="Min J."/>
            <person name="Huang Y."/>
            <person name="Wu H."/>
            <person name="Li Z."/>
            <person name="Zhang Y."/>
            <person name="Yin Y."/>
            <person name="Song W."/>
            <person name="Jiang J."/>
            <person name="Jackson S.A."/>
            <person name="Wing R.A."/>
            <person name="Wang J."/>
            <person name="Chen M."/>
        </authorList>
    </citation>
    <scope>NUCLEOTIDE SEQUENCE [LARGE SCALE GENOMIC DNA]</scope>
    <source>
        <strain evidence="7">cv. IRGC 101232</strain>
    </source>
</reference>
<dbReference type="EnsemblPlants" id="OB10G18520.1">
    <property type="protein sequence ID" value="OB10G18520.1"/>
    <property type="gene ID" value="OB10G18520"/>
</dbReference>
<dbReference type="GO" id="GO:0009408">
    <property type="term" value="P:response to heat"/>
    <property type="evidence" value="ECO:0007669"/>
    <property type="project" value="UniProtKB-ARBA"/>
</dbReference>
<comment type="pathway">
    <text evidence="1">Protein modification; protein ubiquitination.</text>
</comment>
<dbReference type="STRING" id="4533.J3N2V4"/>
<dbReference type="Gene3D" id="2.160.20.80">
    <property type="entry name" value="E3 ubiquitin-protein ligase SopA"/>
    <property type="match status" value="1"/>
</dbReference>
<dbReference type="GO" id="GO:0051260">
    <property type="term" value="P:protein homooligomerization"/>
    <property type="evidence" value="ECO:0007669"/>
    <property type="project" value="InterPro"/>
</dbReference>
<dbReference type="CDD" id="cd06464">
    <property type="entry name" value="ACD_sHsps-like"/>
    <property type="match status" value="1"/>
</dbReference>
<dbReference type="InterPro" id="IPR002068">
    <property type="entry name" value="A-crystallin/Hsp20_dom"/>
</dbReference>
<dbReference type="PROSITE" id="PS01031">
    <property type="entry name" value="SHSP"/>
    <property type="match status" value="1"/>
</dbReference>
<dbReference type="InterPro" id="IPR001646">
    <property type="entry name" value="5peptide_repeat"/>
</dbReference>
<organism evidence="7">
    <name type="scientific">Oryza brachyantha</name>
    <name type="common">malo sina</name>
    <dbReference type="NCBI Taxonomy" id="4533"/>
    <lineage>
        <taxon>Eukaryota</taxon>
        <taxon>Viridiplantae</taxon>
        <taxon>Streptophyta</taxon>
        <taxon>Embryophyta</taxon>
        <taxon>Tracheophyta</taxon>
        <taxon>Spermatophyta</taxon>
        <taxon>Magnoliopsida</taxon>
        <taxon>Liliopsida</taxon>
        <taxon>Poales</taxon>
        <taxon>Poaceae</taxon>
        <taxon>BOP clade</taxon>
        <taxon>Oryzoideae</taxon>
        <taxon>Oryzeae</taxon>
        <taxon>Oryzinae</taxon>
        <taxon>Oryza</taxon>
    </lineage>
</organism>
<proteinExistence type="inferred from homology"/>
<dbReference type="Gene3D" id="3.30.710.10">
    <property type="entry name" value="Potassium Channel Kv1.1, Chain A"/>
    <property type="match status" value="1"/>
</dbReference>
<dbReference type="eggNOG" id="KOG1665">
    <property type="taxonomic scope" value="Eukaryota"/>
</dbReference>
<accession>J3N2V4</accession>
<feature type="transmembrane region" description="Helical" evidence="5">
    <location>
        <begin position="125"/>
        <end position="143"/>
    </location>
</feature>
<evidence type="ECO:0000256" key="1">
    <source>
        <dbReference type="ARBA" id="ARBA00004906"/>
    </source>
</evidence>
<feature type="region of interest" description="Disordered" evidence="4">
    <location>
        <begin position="252"/>
        <end position="299"/>
    </location>
</feature>
<evidence type="ECO:0000259" key="6">
    <source>
        <dbReference type="PROSITE" id="PS01031"/>
    </source>
</evidence>
<dbReference type="Proteomes" id="UP000006038">
    <property type="component" value="Chromosome 10"/>
</dbReference>
<dbReference type="SUPFAM" id="SSF141571">
    <property type="entry name" value="Pentapeptide repeat-like"/>
    <property type="match status" value="2"/>
</dbReference>
<protein>
    <recommendedName>
        <fullName evidence="6">SHSP domain-containing protein</fullName>
    </recommendedName>
</protein>
<sequence>MDAAAAAGGRTYEDFTPPYRMVRETPAHTLSVDLSGKGYKKEHIKVQVVHSRRRLVVSGECPAERWSRFRLEFQLPDGCDDVKGILARFDNGVVRVTMPPAKTAAGSSVEQRRWYRSLLQERRKLATTLFGVLLALLSFGIYVRGGARLPPSTIPAEPGGGTEGRGGPLVINVSGVATPVPKPVSPRTDMRPVEDEQHEELAPQLVGDAVAVNVELILSIAVPPPPPPPPLEALRVEGHRCRGLAPATGCWEIDGTRPSVRGIPGPPVPRDGDGDGGPGDDEHGSLDSRRAPAGWAGEVAPDEGAEVGEVDDGVEDGAREEGAVFVDRDGELFRHVLNWLRDGAVPTLADAEYRQLLREAEYYRLPGLIDCIHERIEDDRLESSSEAELTRKDVIKCIQADKVRFRGVNLSGLDLSKLDLSEVDFSCGCIEETKFSFAKLHKAKFGEVQASRSSFHNANLRECEFVGANLQGSNLDRANLQSANLQDACLIKCSFIETDLRSAHLQSADLTGANLTGANLEGANLKMEIILNKYPFQGAKLSGSNLQGANLQRAYLREVDLRETQLTGAKLGGANLLGAIR</sequence>
<keyword evidence="8" id="KW-1185">Reference proteome</keyword>
<keyword evidence="5" id="KW-0472">Membrane</keyword>
<dbReference type="InterPro" id="IPR011333">
    <property type="entry name" value="SKP1/BTB/POZ_sf"/>
</dbReference>